<dbReference type="Proteomes" id="UP001172386">
    <property type="component" value="Unassembled WGS sequence"/>
</dbReference>
<comment type="caution">
    <text evidence="1">The sequence shown here is derived from an EMBL/GenBank/DDBJ whole genome shotgun (WGS) entry which is preliminary data.</text>
</comment>
<dbReference type="EMBL" id="JAPDRQ010000158">
    <property type="protein sequence ID" value="KAJ9653343.1"/>
    <property type="molecule type" value="Genomic_DNA"/>
</dbReference>
<evidence type="ECO:0000313" key="2">
    <source>
        <dbReference type="Proteomes" id="UP001172386"/>
    </source>
</evidence>
<sequence>MATISVLSFFGIVFGSLAAYLLFHRVNVAIRRHRLARSRGCGKPKRVPQKDPFLGFDLFRAFEDAASNSKYLEFIANWFSTVGPTFGLNVMGDDMIFTNEPRNIQAMLATQFQDFEMDGKDWEHGRALVRPNFVKKQVSNLSIFEKHVSNLIRQLPADQSKVDIQDWLFRLTLDTGSEYLFGKSASILNSDATETAKTFAWGFEVGMHTIAKKIRMGRFGWLYREPNYEKACEICHKYIEPMVQQAVAEARSREYSEKSGLIDAEKGGIENSEERYTFLRTLAKEYKTVTETDMRNQLLNILVAARDTSACLMASTLFVLAHRHGIQAKVRSELAFLNNRPPTWEELKDLTYLNNVIREVLRLHPPVPINVRVAKRDTTLPCGGGPDGTATVFVEKGKSIVYSVYSMHRRPDLWGSKAEEFTPERWIGAKPGFEFLPFNAGPRICPGKFHMKPFIVGI</sequence>
<evidence type="ECO:0000313" key="1">
    <source>
        <dbReference type="EMBL" id="KAJ9653343.1"/>
    </source>
</evidence>
<protein>
    <submittedName>
        <fullName evidence="1">Uncharacterized protein</fullName>
    </submittedName>
</protein>
<keyword evidence="2" id="KW-1185">Reference proteome</keyword>
<proteinExistence type="predicted"/>
<gene>
    <name evidence="1" type="ORF">H2198_007485</name>
</gene>
<organism evidence="1 2">
    <name type="scientific">Neophaeococcomyces mojaviensis</name>
    <dbReference type="NCBI Taxonomy" id="3383035"/>
    <lineage>
        <taxon>Eukaryota</taxon>
        <taxon>Fungi</taxon>
        <taxon>Dikarya</taxon>
        <taxon>Ascomycota</taxon>
        <taxon>Pezizomycotina</taxon>
        <taxon>Eurotiomycetes</taxon>
        <taxon>Chaetothyriomycetidae</taxon>
        <taxon>Chaetothyriales</taxon>
        <taxon>Chaetothyriales incertae sedis</taxon>
        <taxon>Neophaeococcomyces</taxon>
    </lineage>
</organism>
<accession>A0ACC2ZZW5</accession>
<name>A0ACC2ZZW5_9EURO</name>
<reference evidence="1" key="1">
    <citation type="submission" date="2022-10" db="EMBL/GenBank/DDBJ databases">
        <title>Culturing micro-colonial fungi from biological soil crusts in the Mojave desert and describing Neophaeococcomyces mojavensis, and introducing the new genera and species Taxawa tesnikishii.</title>
        <authorList>
            <person name="Kurbessoian T."/>
            <person name="Stajich J.E."/>
        </authorList>
    </citation>
    <scope>NUCLEOTIDE SEQUENCE</scope>
    <source>
        <strain evidence="1">JES_112</strain>
    </source>
</reference>